<organism evidence="1 2">
    <name type="scientific">Deinococcus oregonensis</name>
    <dbReference type="NCBI Taxonomy" id="1805970"/>
    <lineage>
        <taxon>Bacteria</taxon>
        <taxon>Thermotogati</taxon>
        <taxon>Deinococcota</taxon>
        <taxon>Deinococci</taxon>
        <taxon>Deinococcales</taxon>
        <taxon>Deinococcaceae</taxon>
        <taxon>Deinococcus</taxon>
    </lineage>
</organism>
<proteinExistence type="predicted"/>
<accession>A0ABV6B2A4</accession>
<dbReference type="Proteomes" id="UP001589733">
    <property type="component" value="Unassembled WGS sequence"/>
</dbReference>
<sequence>MTVATELRTLFVQYQSHPLRADISFLKGVVLVQAHAIDPTLPQPFSLRGRPDEAREWPLLFWWFVEHRADEDEAAQQWSNAVSAQQVLLNWVADVIRRTQNLTAAWQAQETLERNVWGAADFDLYRGVQAELAHIQQRLAVFETAVRQGEFQARHARYVVWLAHQQVKTQMAFSQPAQQVRRLISEVEQVLSRVSAS</sequence>
<gene>
    <name evidence="1" type="ORF">ACFFLM_18200</name>
</gene>
<name>A0ABV6B2A4_9DEIO</name>
<dbReference type="EMBL" id="JBHLYR010000058">
    <property type="protein sequence ID" value="MFB9993889.1"/>
    <property type="molecule type" value="Genomic_DNA"/>
</dbReference>
<reference evidence="1 2" key="1">
    <citation type="submission" date="2024-09" db="EMBL/GenBank/DDBJ databases">
        <authorList>
            <person name="Sun Q."/>
            <person name="Mori K."/>
        </authorList>
    </citation>
    <scope>NUCLEOTIDE SEQUENCE [LARGE SCALE GENOMIC DNA]</scope>
    <source>
        <strain evidence="1 2">JCM 13503</strain>
    </source>
</reference>
<dbReference type="RefSeq" id="WP_380013610.1">
    <property type="nucleotide sequence ID" value="NZ_JBHLYR010000058.1"/>
</dbReference>
<keyword evidence="2" id="KW-1185">Reference proteome</keyword>
<comment type="caution">
    <text evidence="1">The sequence shown here is derived from an EMBL/GenBank/DDBJ whole genome shotgun (WGS) entry which is preliminary data.</text>
</comment>
<protein>
    <submittedName>
        <fullName evidence="1">Uncharacterized protein</fullName>
    </submittedName>
</protein>
<evidence type="ECO:0000313" key="2">
    <source>
        <dbReference type="Proteomes" id="UP001589733"/>
    </source>
</evidence>
<evidence type="ECO:0000313" key="1">
    <source>
        <dbReference type="EMBL" id="MFB9993889.1"/>
    </source>
</evidence>